<dbReference type="Proteomes" id="UP000316270">
    <property type="component" value="Chromosome 9"/>
</dbReference>
<reference evidence="2 3" key="1">
    <citation type="submission" date="2019-07" db="EMBL/GenBank/DDBJ databases">
        <title>Finished genome of Venturia effusa.</title>
        <authorList>
            <person name="Young C.A."/>
            <person name="Cox M.P."/>
            <person name="Ganley A.R.D."/>
            <person name="David W.J."/>
        </authorList>
    </citation>
    <scope>NUCLEOTIDE SEQUENCE [LARGE SCALE GENOMIC DNA]</scope>
    <source>
        <strain evidence="3">albino</strain>
    </source>
</reference>
<feature type="region of interest" description="Disordered" evidence="1">
    <location>
        <begin position="1"/>
        <end position="34"/>
    </location>
</feature>
<organism evidence="2 3">
    <name type="scientific">Venturia effusa</name>
    <dbReference type="NCBI Taxonomy" id="50376"/>
    <lineage>
        <taxon>Eukaryota</taxon>
        <taxon>Fungi</taxon>
        <taxon>Dikarya</taxon>
        <taxon>Ascomycota</taxon>
        <taxon>Pezizomycotina</taxon>
        <taxon>Dothideomycetes</taxon>
        <taxon>Pleosporomycetidae</taxon>
        <taxon>Venturiales</taxon>
        <taxon>Venturiaceae</taxon>
        <taxon>Venturia</taxon>
    </lineage>
</organism>
<evidence type="ECO:0000313" key="2">
    <source>
        <dbReference type="EMBL" id="QDS73524.1"/>
    </source>
</evidence>
<gene>
    <name evidence="2" type="ORF">FKW77_009524</name>
</gene>
<feature type="compositionally biased region" description="Basic and acidic residues" evidence="1">
    <location>
        <begin position="1"/>
        <end position="30"/>
    </location>
</feature>
<dbReference type="AlphaFoldDB" id="A0A517LD33"/>
<keyword evidence="3" id="KW-1185">Reference proteome</keyword>
<sequence>MKRKLDFPTRIEDNHQESGVEDRTLKKPRSDQVSIPSSIVKGTKQNEKSDDASVDLARRMLEDLSGYSKDTGFKSLPDELKRVVARGQDLTKFLSKQTKLGLLDLPPELRLQIYNIF</sequence>
<protein>
    <submittedName>
        <fullName evidence="2">Uncharacterized protein</fullName>
    </submittedName>
</protein>
<accession>A0A517LD33</accession>
<dbReference type="OrthoDB" id="10588307at2759"/>
<dbReference type="EMBL" id="CP042193">
    <property type="protein sequence ID" value="QDS73524.1"/>
    <property type="molecule type" value="Genomic_DNA"/>
</dbReference>
<evidence type="ECO:0000313" key="3">
    <source>
        <dbReference type="Proteomes" id="UP000316270"/>
    </source>
</evidence>
<proteinExistence type="predicted"/>
<name>A0A517LD33_9PEZI</name>
<evidence type="ECO:0000256" key="1">
    <source>
        <dbReference type="SAM" id="MobiDB-lite"/>
    </source>
</evidence>